<keyword evidence="5 8" id="KW-0119">Carbohydrate metabolism</keyword>
<feature type="domain" description="CBM2" evidence="10">
    <location>
        <begin position="55"/>
        <end position="154"/>
    </location>
</feature>
<sequence>MIKNRMNHMFCCFSAMLVCISISLSCVLAGCGSHKNTSSPTPSASAVSQKNQKNLLAEVIKTNSWQEGDQNAYQYSVSLENHANQALDTWQIVIDARMDVTVKDFWNCTLAADGTMLTVTPAEYNQKIDAGKNVSDLGFIVLADQTLSLEGKYAVDPADGMSEKLTQDDAVSKDAEKTESTTIENQTADPAGTPLAIHGALSVKGADLVDEHGNPFQLKGVSTHGLAWYPQFVSKSSFQKLRDDWGANLVRLALYTDENGGWCTDGDRTSLENTIDTGVQAAADLGMYVIIDWHVLHDLTPMKYQSDAEQFFDRMSAKYADYDNVIYEICNEPNGGTSWQEVKSYAEDIIPVIRSHDADALILVGTPNWSQDIHAAGQDPILDGGNLMYTMHFYAATHKDDLRQQMVSAHQNGMPIFISEFSIVEASGNGAIDNDSAEKWKDAINDLHISYAAWSLCNKDESSALLKPSASADSWTEDDLSDTGIWIRNMIQGK</sequence>
<dbReference type="Proteomes" id="UP001286174">
    <property type="component" value="Unassembled WGS sequence"/>
</dbReference>
<dbReference type="SUPFAM" id="SSF49384">
    <property type="entry name" value="Carbohydrate-binding domain"/>
    <property type="match status" value="1"/>
</dbReference>
<protein>
    <recommendedName>
        <fullName evidence="8">Endoglucanase</fullName>
        <ecNumber evidence="8">3.2.1.4</ecNumber>
    </recommendedName>
</protein>
<evidence type="ECO:0000256" key="5">
    <source>
        <dbReference type="ARBA" id="ARBA00023277"/>
    </source>
</evidence>
<dbReference type="AlphaFoldDB" id="A0AB35U3P0"/>
<dbReference type="Gene3D" id="2.60.40.290">
    <property type="match status" value="1"/>
</dbReference>
<dbReference type="GO" id="GO:0030247">
    <property type="term" value="F:polysaccharide binding"/>
    <property type="evidence" value="ECO:0007669"/>
    <property type="project" value="InterPro"/>
</dbReference>
<feature type="signal peptide" evidence="9">
    <location>
        <begin position="1"/>
        <end position="29"/>
    </location>
</feature>
<evidence type="ECO:0000256" key="2">
    <source>
        <dbReference type="ARBA" id="ARBA00022729"/>
    </source>
</evidence>
<keyword evidence="7 8" id="KW-0624">Polysaccharide degradation</keyword>
<organism evidence="11 12">
    <name type="scientific">Grylomicrobium aquisgranensis</name>
    <dbReference type="NCBI Taxonomy" id="2926318"/>
    <lineage>
        <taxon>Bacteria</taxon>
        <taxon>Bacillati</taxon>
        <taxon>Bacillota</taxon>
        <taxon>Erysipelotrichia</taxon>
        <taxon>Erysipelotrichales</taxon>
        <taxon>Erysipelotrichaceae</taxon>
        <taxon>Grylomicrobium</taxon>
    </lineage>
</organism>
<evidence type="ECO:0000256" key="1">
    <source>
        <dbReference type="ARBA" id="ARBA00000966"/>
    </source>
</evidence>
<dbReference type="SMART" id="SM00637">
    <property type="entry name" value="CBD_II"/>
    <property type="match status" value="1"/>
</dbReference>
<dbReference type="RefSeq" id="WP_370595767.1">
    <property type="nucleotide sequence ID" value="NZ_JALBUR010000007.1"/>
</dbReference>
<proteinExistence type="inferred from homology"/>
<evidence type="ECO:0000256" key="4">
    <source>
        <dbReference type="ARBA" id="ARBA00023001"/>
    </source>
</evidence>
<evidence type="ECO:0000256" key="9">
    <source>
        <dbReference type="SAM" id="SignalP"/>
    </source>
</evidence>
<keyword evidence="2 9" id="KW-0732">Signal</keyword>
<dbReference type="InterPro" id="IPR001547">
    <property type="entry name" value="Glyco_hydro_5"/>
</dbReference>
<evidence type="ECO:0000259" key="10">
    <source>
        <dbReference type="SMART" id="SM00637"/>
    </source>
</evidence>
<evidence type="ECO:0000256" key="6">
    <source>
        <dbReference type="ARBA" id="ARBA00023295"/>
    </source>
</evidence>
<dbReference type="PROSITE" id="PS51257">
    <property type="entry name" value="PROKAR_LIPOPROTEIN"/>
    <property type="match status" value="1"/>
</dbReference>
<feature type="chain" id="PRO_5044289747" description="Endoglucanase" evidence="9">
    <location>
        <begin position="30"/>
        <end position="494"/>
    </location>
</feature>
<dbReference type="PANTHER" id="PTHR34142">
    <property type="entry name" value="ENDO-BETA-1,4-GLUCANASE A"/>
    <property type="match status" value="1"/>
</dbReference>
<dbReference type="EC" id="3.2.1.4" evidence="8"/>
<accession>A0AB35U3P0</accession>
<dbReference type="InterPro" id="IPR018087">
    <property type="entry name" value="Glyco_hydro_5_CS"/>
</dbReference>
<evidence type="ECO:0000256" key="7">
    <source>
        <dbReference type="ARBA" id="ARBA00023326"/>
    </source>
</evidence>
<dbReference type="PROSITE" id="PS00659">
    <property type="entry name" value="GLYCOSYL_HYDROL_F5"/>
    <property type="match status" value="1"/>
</dbReference>
<keyword evidence="6 8" id="KW-0326">Glycosidase</keyword>
<dbReference type="InterPro" id="IPR012291">
    <property type="entry name" value="CBM2_carb-bd_dom_sf"/>
</dbReference>
<evidence type="ECO:0000256" key="3">
    <source>
        <dbReference type="ARBA" id="ARBA00022801"/>
    </source>
</evidence>
<dbReference type="InterPro" id="IPR001919">
    <property type="entry name" value="CBD2"/>
</dbReference>
<keyword evidence="3 8" id="KW-0378">Hydrolase</keyword>
<dbReference type="GO" id="GO:0008810">
    <property type="term" value="F:cellulase activity"/>
    <property type="evidence" value="ECO:0007669"/>
    <property type="project" value="UniProtKB-EC"/>
</dbReference>
<dbReference type="EMBL" id="JALBUR010000007">
    <property type="protein sequence ID" value="MDX8419299.1"/>
    <property type="molecule type" value="Genomic_DNA"/>
</dbReference>
<dbReference type="PANTHER" id="PTHR34142:SF1">
    <property type="entry name" value="GLYCOSIDE HYDROLASE FAMILY 5 DOMAIN-CONTAINING PROTEIN"/>
    <property type="match status" value="1"/>
</dbReference>
<evidence type="ECO:0000313" key="12">
    <source>
        <dbReference type="Proteomes" id="UP001286174"/>
    </source>
</evidence>
<evidence type="ECO:0000256" key="8">
    <source>
        <dbReference type="RuleBase" id="RU361153"/>
    </source>
</evidence>
<comment type="caution">
    <text evidence="11">The sequence shown here is derived from an EMBL/GenBank/DDBJ whole genome shotgun (WGS) entry which is preliminary data.</text>
</comment>
<gene>
    <name evidence="11" type="ORF">MOZ60_04225</name>
</gene>
<comment type="catalytic activity">
    <reaction evidence="1 8">
        <text>Endohydrolysis of (1-&gt;4)-beta-D-glucosidic linkages in cellulose, lichenin and cereal beta-D-glucans.</text>
        <dbReference type="EC" id="3.2.1.4"/>
    </reaction>
</comment>
<dbReference type="InterPro" id="IPR008965">
    <property type="entry name" value="CBM2/CBM3_carb-bd_dom_sf"/>
</dbReference>
<dbReference type="Pfam" id="PF00150">
    <property type="entry name" value="Cellulase"/>
    <property type="match status" value="1"/>
</dbReference>
<keyword evidence="4 8" id="KW-0136">Cellulose degradation</keyword>
<name>A0AB35U3P0_9FIRM</name>
<reference evidence="11 12" key="1">
    <citation type="submission" date="2022-03" db="EMBL/GenBank/DDBJ databases">
        <title>Novel taxa within the pig intestine.</title>
        <authorList>
            <person name="Wylensek D."/>
            <person name="Bishof K."/>
            <person name="Afrizal A."/>
            <person name="Clavel T."/>
        </authorList>
    </citation>
    <scope>NUCLEOTIDE SEQUENCE [LARGE SCALE GENOMIC DNA]</scope>
    <source>
        <strain evidence="11 12">CLA-KB-P133</strain>
    </source>
</reference>
<dbReference type="SUPFAM" id="SSF51445">
    <property type="entry name" value="(Trans)glycosidases"/>
    <property type="match status" value="1"/>
</dbReference>
<comment type="similarity">
    <text evidence="8">Belongs to the glycosyl hydrolase 5 (cellulase A) family.</text>
</comment>
<dbReference type="GO" id="GO:0030245">
    <property type="term" value="P:cellulose catabolic process"/>
    <property type="evidence" value="ECO:0007669"/>
    <property type="project" value="UniProtKB-KW"/>
</dbReference>
<dbReference type="InterPro" id="IPR017853">
    <property type="entry name" value="GH"/>
</dbReference>
<keyword evidence="12" id="KW-1185">Reference proteome</keyword>
<dbReference type="Gene3D" id="3.20.20.80">
    <property type="entry name" value="Glycosidases"/>
    <property type="match status" value="1"/>
</dbReference>
<evidence type="ECO:0000313" key="11">
    <source>
        <dbReference type="EMBL" id="MDX8419299.1"/>
    </source>
</evidence>
<dbReference type="Pfam" id="PF00553">
    <property type="entry name" value="CBM_2"/>
    <property type="match status" value="1"/>
</dbReference>